<dbReference type="EMBL" id="FPBH01000023">
    <property type="protein sequence ID" value="SFU23857.1"/>
    <property type="molecule type" value="Genomic_DNA"/>
</dbReference>
<evidence type="ECO:0000313" key="3">
    <source>
        <dbReference type="Proteomes" id="UP000198844"/>
    </source>
</evidence>
<dbReference type="Proteomes" id="UP000198844">
    <property type="component" value="Unassembled WGS sequence"/>
</dbReference>
<dbReference type="AlphaFoldDB" id="A0A1I7EIY0"/>
<dbReference type="RefSeq" id="WP_167378480.1">
    <property type="nucleotide sequence ID" value="NZ_CAJNAU010000066.1"/>
</dbReference>
<reference evidence="2 3" key="1">
    <citation type="submission" date="2016-10" db="EMBL/GenBank/DDBJ databases">
        <authorList>
            <person name="de Groot N.N."/>
        </authorList>
    </citation>
    <scope>NUCLEOTIDE SEQUENCE [LARGE SCALE GENOMIC DNA]</scope>
    <source>
        <strain evidence="2 3">LMG 27731</strain>
    </source>
</reference>
<dbReference type="Proteomes" id="UP000674425">
    <property type="component" value="Unassembled WGS sequence"/>
</dbReference>
<keyword evidence="4" id="KW-1185">Reference proteome</keyword>
<sequence>MPPHVTCSGIHKPQVTGITVAYYVDNGSGGESLNPPEPYKDNLFAKKSFASR</sequence>
<evidence type="ECO:0000313" key="2">
    <source>
        <dbReference type="EMBL" id="SFU23857.1"/>
    </source>
</evidence>
<dbReference type="EMBL" id="CAJNAU010000066">
    <property type="protein sequence ID" value="CAE6814566.1"/>
    <property type="molecule type" value="Genomic_DNA"/>
</dbReference>
<accession>A0A1I7EIY0</accession>
<name>A0A1I7EIY0_9BURK</name>
<organism evidence="2 3">
    <name type="scientific">Paraburkholderia aspalathi</name>
    <dbReference type="NCBI Taxonomy" id="1324617"/>
    <lineage>
        <taxon>Bacteria</taxon>
        <taxon>Pseudomonadati</taxon>
        <taxon>Pseudomonadota</taxon>
        <taxon>Betaproteobacteria</taxon>
        <taxon>Burkholderiales</taxon>
        <taxon>Burkholderiaceae</taxon>
        <taxon>Paraburkholderia</taxon>
    </lineage>
</organism>
<protein>
    <submittedName>
        <fullName evidence="2">Uncharacterized protein</fullName>
    </submittedName>
</protein>
<evidence type="ECO:0000313" key="4">
    <source>
        <dbReference type="Proteomes" id="UP000674425"/>
    </source>
</evidence>
<gene>
    <name evidence="1" type="ORF">R69658_05562</name>
    <name evidence="2" type="ORF">SAMN05192563_102388</name>
</gene>
<reference evidence="1 4" key="2">
    <citation type="submission" date="2021-02" db="EMBL/GenBank/DDBJ databases">
        <authorList>
            <person name="Vanwijnsberghe S."/>
        </authorList>
    </citation>
    <scope>NUCLEOTIDE SEQUENCE [LARGE SCALE GENOMIC DNA]</scope>
    <source>
        <strain evidence="1 4">R-69658</strain>
    </source>
</reference>
<evidence type="ECO:0000313" key="1">
    <source>
        <dbReference type="EMBL" id="CAE6814566.1"/>
    </source>
</evidence>
<proteinExistence type="predicted"/>